<comment type="caution">
    <text evidence="2">The sequence shown here is derived from an EMBL/GenBank/DDBJ whole genome shotgun (WGS) entry which is preliminary data.</text>
</comment>
<keyword evidence="1" id="KW-0732">Signal</keyword>
<dbReference type="Gene3D" id="3.20.20.80">
    <property type="entry name" value="Glycosidases"/>
    <property type="match status" value="1"/>
</dbReference>
<evidence type="ECO:0000313" key="2">
    <source>
        <dbReference type="EMBL" id="NMD88157.1"/>
    </source>
</evidence>
<gene>
    <name evidence="2" type="ORF">HF882_16340</name>
</gene>
<dbReference type="Gene3D" id="2.60.120.260">
    <property type="entry name" value="Galactose-binding domain-like"/>
    <property type="match status" value="1"/>
</dbReference>
<dbReference type="Proteomes" id="UP000576225">
    <property type="component" value="Unassembled WGS sequence"/>
</dbReference>
<dbReference type="EMBL" id="JABAEW010000038">
    <property type="protein sequence ID" value="NMD88157.1"/>
    <property type="molecule type" value="Genomic_DNA"/>
</dbReference>
<sequence length="1212" mass="133527">MKLFFCFTAGLLAAAGLSAADYYSNDFEAQSGIRFRAVNGEKWISDRKTAEQQGFLTIRREVLTDQNEGKSHSGVRSFALDVTLDKLVARWGASAMWQGPPLNVPLDKPVYLNAYVLAEELPPDVTPLLSVIFDGVDRQTGKPVKGGSLYFEKKGADPEGWLVFSRDVSELVGQRYSGAVMTGWQLILRAPFGKPFHGQRVRLFLDDVSVTDAPPAVNLSGDAGKAGRRDVISDDPYVVNYTSLYREFPAESVNRLKNSSFELGLANWIPRLDLNWTGQAAQMPDPLPLHTDFIKTVTMADAPHGSQVLELGRPAGIASSAAVESIPVAIEDGADYTVSFWAKASQPGAVKVNGSRVAVTEKWERHTVNFPGIKPYTRWNGKSFPGRFILAFRCDSGTETVWLDGIQLARGAQKQYHSPGITELAVRPVSRYGLFLPGEKPQFVATVFNGSETERSGTVKFRFLDFRRRTVGETTREFRLPARGRAEYVLDAPAGFRHVTLAGELTSSGQPPQRATTSVAVIPDLGNVTGNDFFASLIAAPNGPNQREVLELNKLAGMKLMPIYHTNYISRAPANWRENDAVWQPLEFLLREFKRYGFTPLVTVYEPIPAFAARDKDGIPVITEKEQREVYDYCFAMAKRFRGRVKYYEIFAEFMKDPLDSRARAVAAVLPHAWKGLKEGDPECVVVACGEDGLPTLLQQLEAHFKLGTLQFMDVLSLHPYGGFDAQFRPLLDRLRQSMAKHNRGKLLPVWGTEAGARGLDTLYYDGIDFETMYYPNFVTELDQAEQMVRQNLIAFGEGMERNATFYLYSGAAGMDCFSFVDGCNGIRPKTLFPAFANLVERLSGAEPVRRFEQPENGSCGYLFRKDGKLFAALWNFDPHHKTHPVELPLRPEQLKVFNLVGEPVRPAGRDKCMLELTGGALYFYPQGITDRQFIRALDGMTVRNLAASLSLLDGGTLGVTLANDEGSEATGVIRAGKEVPFRLAPGETKRFDVPLSGSGPLLQVPVTVSGSKGERALEYRGLRLDGQPVELGKRQFVSLYEKAGWRGADDLSATLRASGDARGLSLEVEVRDSRHCTPFDDPAMVWANDALQIAFAQPGGSFLELAVSDTAKGPVIGVTRGAADPSAIRCSFRRDGGRSSYRITIPWEVVAPGFSPAAGATGIRWNLAVSDNDGDDTVSLPKLKGYEKSLQLFPGLVDRKAPAEWGELILP</sequence>
<feature type="chain" id="PRO_5032366245" description="Carbohydrate binding protein with CBM9 domain" evidence="1">
    <location>
        <begin position="21"/>
        <end position="1212"/>
    </location>
</feature>
<dbReference type="SUPFAM" id="SSF49344">
    <property type="entry name" value="CBD9-like"/>
    <property type="match status" value="1"/>
</dbReference>
<dbReference type="AlphaFoldDB" id="A0A848B1N4"/>
<dbReference type="InterPro" id="IPR008979">
    <property type="entry name" value="Galactose-bd-like_sf"/>
</dbReference>
<name>A0A848B1N4_9BACT</name>
<evidence type="ECO:0008006" key="4">
    <source>
        <dbReference type="Google" id="ProtNLM"/>
    </source>
</evidence>
<proteinExistence type="predicted"/>
<dbReference type="RefSeq" id="WP_168963367.1">
    <property type="nucleotide sequence ID" value="NZ_JABAEW010000038.1"/>
</dbReference>
<dbReference type="SUPFAM" id="SSF49785">
    <property type="entry name" value="Galactose-binding domain-like"/>
    <property type="match status" value="1"/>
</dbReference>
<dbReference type="SUPFAM" id="SSF51445">
    <property type="entry name" value="(Trans)glycosidases"/>
    <property type="match status" value="1"/>
</dbReference>
<reference evidence="2 3" key="1">
    <citation type="submission" date="2020-04" db="EMBL/GenBank/DDBJ databases">
        <authorList>
            <person name="Hitch T.C.A."/>
            <person name="Wylensek D."/>
            <person name="Clavel T."/>
        </authorList>
    </citation>
    <scope>NUCLEOTIDE SEQUENCE [LARGE SCALE GENOMIC DNA]</scope>
    <source>
        <strain evidence="2 3">COR2-253-APC-1A</strain>
    </source>
</reference>
<protein>
    <recommendedName>
        <fullName evidence="4">Carbohydrate binding protein with CBM9 domain</fullName>
    </recommendedName>
</protein>
<feature type="signal peptide" evidence="1">
    <location>
        <begin position="1"/>
        <end position="20"/>
    </location>
</feature>
<dbReference type="Gene3D" id="2.60.40.1190">
    <property type="match status" value="1"/>
</dbReference>
<accession>A0A848B1N4</accession>
<evidence type="ECO:0000313" key="3">
    <source>
        <dbReference type="Proteomes" id="UP000576225"/>
    </source>
</evidence>
<evidence type="ECO:0000256" key="1">
    <source>
        <dbReference type="SAM" id="SignalP"/>
    </source>
</evidence>
<dbReference type="InterPro" id="IPR017853">
    <property type="entry name" value="GH"/>
</dbReference>
<organism evidence="2 3">
    <name type="scientific">Victivallis vadensis</name>
    <dbReference type="NCBI Taxonomy" id="172901"/>
    <lineage>
        <taxon>Bacteria</taxon>
        <taxon>Pseudomonadati</taxon>
        <taxon>Lentisphaerota</taxon>
        <taxon>Lentisphaeria</taxon>
        <taxon>Victivallales</taxon>
        <taxon>Victivallaceae</taxon>
        <taxon>Victivallis</taxon>
    </lineage>
</organism>